<keyword evidence="2" id="KW-0812">Transmembrane</keyword>
<name>A0ABT2J2A4_9PSEU</name>
<evidence type="ECO:0008006" key="5">
    <source>
        <dbReference type="Google" id="ProtNLM"/>
    </source>
</evidence>
<proteinExistence type="predicted"/>
<feature type="transmembrane region" description="Helical" evidence="2">
    <location>
        <begin position="60"/>
        <end position="81"/>
    </location>
</feature>
<evidence type="ECO:0000313" key="3">
    <source>
        <dbReference type="EMBL" id="MCT2581993.1"/>
    </source>
</evidence>
<reference evidence="3 4" key="1">
    <citation type="submission" date="2021-02" db="EMBL/GenBank/DDBJ databases">
        <title>Actinophytocola xerophila sp. nov., isolated from soil of cotton cropping field.</title>
        <authorList>
            <person name="Huang R."/>
            <person name="Chen X."/>
            <person name="Ge X."/>
            <person name="Liu W."/>
        </authorList>
    </citation>
    <scope>NUCLEOTIDE SEQUENCE [LARGE SCALE GENOMIC DNA]</scope>
    <source>
        <strain evidence="3 4">S1-96</strain>
    </source>
</reference>
<keyword evidence="4" id="KW-1185">Reference proteome</keyword>
<feature type="compositionally biased region" description="Basic residues" evidence="1">
    <location>
        <begin position="11"/>
        <end position="20"/>
    </location>
</feature>
<evidence type="ECO:0000256" key="2">
    <source>
        <dbReference type="SAM" id="Phobius"/>
    </source>
</evidence>
<comment type="caution">
    <text evidence="3">The sequence shown here is derived from an EMBL/GenBank/DDBJ whole genome shotgun (WGS) entry which is preliminary data.</text>
</comment>
<gene>
    <name evidence="3" type="ORF">JT362_02510</name>
</gene>
<protein>
    <recommendedName>
        <fullName evidence="5">Capsular polysaccharide biosynthesis protein</fullName>
    </recommendedName>
</protein>
<evidence type="ECO:0000256" key="1">
    <source>
        <dbReference type="SAM" id="MobiDB-lite"/>
    </source>
</evidence>
<keyword evidence="2" id="KW-1133">Transmembrane helix</keyword>
<feature type="compositionally biased region" description="Low complexity" evidence="1">
    <location>
        <begin position="1"/>
        <end position="10"/>
    </location>
</feature>
<dbReference type="RefSeq" id="WP_260189348.1">
    <property type="nucleotide sequence ID" value="NZ_JAFFZE010000004.1"/>
</dbReference>
<evidence type="ECO:0000313" key="4">
    <source>
        <dbReference type="Proteomes" id="UP001156441"/>
    </source>
</evidence>
<sequence length="335" mass="33831">MNAATRTPAKPAKKTTRKAAPKAARNAVRKPAQKVTTEETLRSRLVAAWPRVTRRLGRPVTAGVVAAVLAGGGVLLATALAGEEYEGRVSLVATPVGGASGAQYGEVVALTLPALVELARGPSVLAAAAGATGTDAETIGEGVSVELVPASGVARLAVLAPSADQAGAVATAIARAVVDADLLAPAAALRLLDERPDVIQVSPDRPLGVGLALGGAALAGVTVGGLRHLRRTSDVAAVRAAVGSWHPVLTLRADEPDLPERLTRLCDAAGRTPRVVPVAEELAPAARSIEDRLPERAGDGDAVILVTSGGRRQEQLAAVARVLPVSSTVVAVVLA</sequence>
<dbReference type="Proteomes" id="UP001156441">
    <property type="component" value="Unassembled WGS sequence"/>
</dbReference>
<organism evidence="3 4">
    <name type="scientific">Actinophytocola gossypii</name>
    <dbReference type="NCBI Taxonomy" id="2812003"/>
    <lineage>
        <taxon>Bacteria</taxon>
        <taxon>Bacillati</taxon>
        <taxon>Actinomycetota</taxon>
        <taxon>Actinomycetes</taxon>
        <taxon>Pseudonocardiales</taxon>
        <taxon>Pseudonocardiaceae</taxon>
    </lineage>
</organism>
<keyword evidence="2" id="KW-0472">Membrane</keyword>
<feature type="region of interest" description="Disordered" evidence="1">
    <location>
        <begin position="1"/>
        <end position="36"/>
    </location>
</feature>
<accession>A0ABT2J2A4</accession>
<dbReference type="EMBL" id="JAFFZE010000004">
    <property type="protein sequence ID" value="MCT2581993.1"/>
    <property type="molecule type" value="Genomic_DNA"/>
</dbReference>